<keyword evidence="1 2" id="KW-0238">DNA-binding</keyword>
<dbReference type="Gene3D" id="2.40.50.140">
    <property type="entry name" value="Nucleic acid-binding proteins"/>
    <property type="match status" value="1"/>
</dbReference>
<dbReference type="SUPFAM" id="SSF50249">
    <property type="entry name" value="Nucleic acid-binding proteins"/>
    <property type="match status" value="1"/>
</dbReference>
<sequence length="154" mass="16572">MNSCILMAEIVEAPQLRYTADNQTPIAEFVVKFPGLRENDPSSQMKVLGWGNLAQEIQERYRVGDRVLLEGRLGMNTVERPEGFKEKRAEMTVQQVSPLGDLQSMAIAEPTPMSAGKFVGSGVPPVNSVPSAATAPAAPATPAANAPDYDDIPF</sequence>
<dbReference type="InterPro" id="IPR012340">
    <property type="entry name" value="NA-bd_OB-fold"/>
</dbReference>
<evidence type="ECO:0000256" key="1">
    <source>
        <dbReference type="ARBA" id="ARBA00023125"/>
    </source>
</evidence>
<evidence type="ECO:0000256" key="3">
    <source>
        <dbReference type="SAM" id="MobiDB-lite"/>
    </source>
</evidence>
<dbReference type="EMBL" id="QBMP01000305">
    <property type="protein sequence ID" value="PZO46553.1"/>
    <property type="molecule type" value="Genomic_DNA"/>
</dbReference>
<gene>
    <name evidence="4" type="ORF">DCF15_20150</name>
</gene>
<dbReference type="GO" id="GO:0003697">
    <property type="term" value="F:single-stranded DNA binding"/>
    <property type="evidence" value="ECO:0007669"/>
    <property type="project" value="InterPro"/>
</dbReference>
<reference evidence="4 5" key="2">
    <citation type="submission" date="2018-06" db="EMBL/GenBank/DDBJ databases">
        <title>Metagenomic assembly of (sub)arctic Cyanobacteria and their associated microbiome from non-axenic cultures.</title>
        <authorList>
            <person name="Baurain D."/>
        </authorList>
    </citation>
    <scope>NUCLEOTIDE SEQUENCE [LARGE SCALE GENOMIC DNA]</scope>
    <source>
        <strain evidence="4">ULC027bin1</strain>
    </source>
</reference>
<dbReference type="PROSITE" id="PS50935">
    <property type="entry name" value="SSB"/>
    <property type="match status" value="1"/>
</dbReference>
<feature type="region of interest" description="Disordered" evidence="3">
    <location>
        <begin position="124"/>
        <end position="154"/>
    </location>
</feature>
<reference evidence="5" key="1">
    <citation type="submission" date="2018-04" db="EMBL/GenBank/DDBJ databases">
        <authorList>
            <person name="Cornet L."/>
        </authorList>
    </citation>
    <scope>NUCLEOTIDE SEQUENCE [LARGE SCALE GENOMIC DNA]</scope>
</reference>
<evidence type="ECO:0000313" key="4">
    <source>
        <dbReference type="EMBL" id="PZO46553.1"/>
    </source>
</evidence>
<feature type="compositionally biased region" description="Low complexity" evidence="3">
    <location>
        <begin position="124"/>
        <end position="147"/>
    </location>
</feature>
<name>A0A2W4WN13_9CYAN</name>
<accession>A0A2W4WN13</accession>
<dbReference type="Pfam" id="PF00436">
    <property type="entry name" value="SSB"/>
    <property type="match status" value="1"/>
</dbReference>
<dbReference type="Proteomes" id="UP000249794">
    <property type="component" value="Unassembled WGS sequence"/>
</dbReference>
<evidence type="ECO:0000256" key="2">
    <source>
        <dbReference type="PROSITE-ProRule" id="PRU00252"/>
    </source>
</evidence>
<evidence type="ECO:0000313" key="5">
    <source>
        <dbReference type="Proteomes" id="UP000249794"/>
    </source>
</evidence>
<dbReference type="CDD" id="cd04496">
    <property type="entry name" value="SSB_OBF"/>
    <property type="match status" value="1"/>
</dbReference>
<organism evidence="4 5">
    <name type="scientific">Phormidesmis priestleyi</name>
    <dbReference type="NCBI Taxonomy" id="268141"/>
    <lineage>
        <taxon>Bacteria</taxon>
        <taxon>Bacillati</taxon>
        <taxon>Cyanobacteriota</taxon>
        <taxon>Cyanophyceae</taxon>
        <taxon>Leptolyngbyales</taxon>
        <taxon>Leptolyngbyaceae</taxon>
        <taxon>Phormidesmis</taxon>
    </lineage>
</organism>
<protein>
    <submittedName>
        <fullName evidence="4">Single-stranded DNA-binding protein</fullName>
    </submittedName>
</protein>
<comment type="caution">
    <text evidence="4">The sequence shown here is derived from an EMBL/GenBank/DDBJ whole genome shotgun (WGS) entry which is preliminary data.</text>
</comment>
<dbReference type="InterPro" id="IPR000424">
    <property type="entry name" value="Primosome_PriB/ssb"/>
</dbReference>
<dbReference type="AlphaFoldDB" id="A0A2W4WN13"/>
<proteinExistence type="predicted"/>